<dbReference type="EnsemblMetazoa" id="GMOY000555-RA">
    <property type="protein sequence ID" value="GMOY000555-PA"/>
    <property type="gene ID" value="GMOY000555"/>
</dbReference>
<evidence type="ECO:0000256" key="1">
    <source>
        <dbReference type="ARBA" id="ARBA00001961"/>
    </source>
</evidence>
<keyword evidence="9" id="KW-1185">Reference proteome</keyword>
<comment type="cofactor">
    <cofactor evidence="1">
        <name>L-ascorbate</name>
        <dbReference type="ChEBI" id="CHEBI:38290"/>
    </cofactor>
</comment>
<dbReference type="PANTHER" id="PTHR10869:SF244">
    <property type="entry name" value="PROLYL 4-HYDROXYLASE SUBUNIT ALPHA-2"/>
    <property type="match status" value="1"/>
</dbReference>
<evidence type="ECO:0000256" key="2">
    <source>
        <dbReference type="ARBA" id="ARBA00022723"/>
    </source>
</evidence>
<keyword evidence="4" id="KW-0223">Dioxygenase</keyword>
<evidence type="ECO:0000256" key="4">
    <source>
        <dbReference type="ARBA" id="ARBA00022964"/>
    </source>
</evidence>
<dbReference type="SMART" id="SM00702">
    <property type="entry name" value="P4Hc"/>
    <property type="match status" value="1"/>
</dbReference>
<dbReference type="PROSITE" id="PS51471">
    <property type="entry name" value="FE2OG_OXY"/>
    <property type="match status" value="1"/>
</dbReference>
<proteinExistence type="predicted"/>
<dbReference type="Proteomes" id="UP000092444">
    <property type="component" value="Unassembled WGS sequence"/>
</dbReference>
<dbReference type="AlphaFoldDB" id="A0A1B0FAM1"/>
<dbReference type="EMBL" id="CCAG010006883">
    <property type="status" value="NOT_ANNOTATED_CDS"/>
    <property type="molecule type" value="Genomic_DNA"/>
</dbReference>
<keyword evidence="3" id="KW-0847">Vitamin C</keyword>
<dbReference type="InterPro" id="IPR006620">
    <property type="entry name" value="Pro_4_hyd_alph"/>
</dbReference>
<dbReference type="InterPro" id="IPR045054">
    <property type="entry name" value="P4HA-like"/>
</dbReference>
<reference evidence="8" key="1">
    <citation type="submission" date="2020-05" db="UniProtKB">
        <authorList>
            <consortium name="EnsemblMetazoa"/>
        </authorList>
    </citation>
    <scope>IDENTIFICATION</scope>
    <source>
        <strain evidence="8">Yale</strain>
    </source>
</reference>
<evidence type="ECO:0000256" key="3">
    <source>
        <dbReference type="ARBA" id="ARBA00022896"/>
    </source>
</evidence>
<dbReference type="GO" id="GO:0005783">
    <property type="term" value="C:endoplasmic reticulum"/>
    <property type="evidence" value="ECO:0007669"/>
    <property type="project" value="TreeGrafter"/>
</dbReference>
<organism evidence="8 9">
    <name type="scientific">Glossina morsitans morsitans</name>
    <name type="common">Savannah tsetse fly</name>
    <dbReference type="NCBI Taxonomy" id="37546"/>
    <lineage>
        <taxon>Eukaryota</taxon>
        <taxon>Metazoa</taxon>
        <taxon>Ecdysozoa</taxon>
        <taxon>Arthropoda</taxon>
        <taxon>Hexapoda</taxon>
        <taxon>Insecta</taxon>
        <taxon>Pterygota</taxon>
        <taxon>Neoptera</taxon>
        <taxon>Endopterygota</taxon>
        <taxon>Diptera</taxon>
        <taxon>Brachycera</taxon>
        <taxon>Muscomorpha</taxon>
        <taxon>Hippoboscoidea</taxon>
        <taxon>Glossinidae</taxon>
        <taxon>Glossina</taxon>
    </lineage>
</organism>
<keyword evidence="6" id="KW-0408">Iron</keyword>
<dbReference type="GO" id="GO:0004656">
    <property type="term" value="F:procollagen-proline 4-dioxygenase activity"/>
    <property type="evidence" value="ECO:0007669"/>
    <property type="project" value="TreeGrafter"/>
</dbReference>
<evidence type="ECO:0000313" key="9">
    <source>
        <dbReference type="Proteomes" id="UP000092444"/>
    </source>
</evidence>
<dbReference type="GO" id="GO:0031418">
    <property type="term" value="F:L-ascorbic acid binding"/>
    <property type="evidence" value="ECO:0007669"/>
    <property type="project" value="UniProtKB-KW"/>
</dbReference>
<evidence type="ECO:0000256" key="5">
    <source>
        <dbReference type="ARBA" id="ARBA00023002"/>
    </source>
</evidence>
<protein>
    <recommendedName>
        <fullName evidence="7">Fe2OG dioxygenase domain-containing protein</fullName>
    </recommendedName>
</protein>
<dbReference type="VEuPathDB" id="VectorBase:GMOY000555"/>
<sequence length="265" mass="30395">MTNELLQLIPNHERANGNKVYYEKELKEISLKKRVKGDDGSDDTPKSDLLEEASKDPYIVIYHDAMYDSEIEIVKRMAKPRFRRATVQNAITGELETANYRISKSAWLKTEEHSIIANIVQRTEDMTGLDMLSAEELQVVNYGIGGHYEPHFDFARMSDVEQGGATVFTAINIALRPRKGTAAFWFNLHKSGEGDYRTRHAACPVLTGSKWGKPSKFSQMNLNFLIFSITSLVFFYKVSNKWIHERRQEFRRPCALEPDHGEFAI</sequence>
<keyword evidence="5" id="KW-0560">Oxidoreductase</keyword>
<dbReference type="InterPro" id="IPR005123">
    <property type="entry name" value="Oxoglu/Fe-dep_dioxygenase_dom"/>
</dbReference>
<evidence type="ECO:0000259" key="7">
    <source>
        <dbReference type="PROSITE" id="PS51471"/>
    </source>
</evidence>
<dbReference type="PANTHER" id="PTHR10869">
    <property type="entry name" value="PROLYL 4-HYDROXYLASE ALPHA SUBUNIT"/>
    <property type="match status" value="1"/>
</dbReference>
<keyword evidence="2" id="KW-0479">Metal-binding</keyword>
<dbReference type="GO" id="GO:0005506">
    <property type="term" value="F:iron ion binding"/>
    <property type="evidence" value="ECO:0007669"/>
    <property type="project" value="InterPro"/>
</dbReference>
<name>A0A1B0FAM1_GLOMM</name>
<dbReference type="Gene3D" id="2.60.120.620">
    <property type="entry name" value="q2cbj1_9rhob like domain"/>
    <property type="match status" value="1"/>
</dbReference>
<dbReference type="STRING" id="37546.A0A1B0FAM1"/>
<evidence type="ECO:0000313" key="8">
    <source>
        <dbReference type="EnsemblMetazoa" id="GMOY000555-PA"/>
    </source>
</evidence>
<evidence type="ECO:0000256" key="6">
    <source>
        <dbReference type="ARBA" id="ARBA00023004"/>
    </source>
</evidence>
<accession>A0A1B0FAM1</accession>
<feature type="domain" description="Fe2OG dioxygenase" evidence="7">
    <location>
        <begin position="133"/>
        <end position="228"/>
    </location>
</feature>